<evidence type="ECO:0000313" key="1">
    <source>
        <dbReference type="EMBL" id="MBC8361619.1"/>
    </source>
</evidence>
<name>A0A8J6NNL8_9BACT</name>
<dbReference type="SUPFAM" id="SSF53756">
    <property type="entry name" value="UDP-Glycosyltransferase/glycogen phosphorylase"/>
    <property type="match status" value="1"/>
</dbReference>
<evidence type="ECO:0000313" key="2">
    <source>
        <dbReference type="Proteomes" id="UP000603434"/>
    </source>
</evidence>
<dbReference type="EMBL" id="JACNJH010000140">
    <property type="protein sequence ID" value="MBC8361619.1"/>
    <property type="molecule type" value="Genomic_DNA"/>
</dbReference>
<sequence>MKIAFIHYHLKTGGVTTVIKHQIEAIRDTCDALILTGALPKTLLPCDAVQIPGLGYDRPGRNTLNPLDVTASIIQAIHSKWKDGCDLVHVHNPFLAKNKNFLKILKALQQKNIKLFLQIHDFAEDGRPLFYFSDDEYIADCHYGVINSRDYNILLKAGLKKNGVHKIFNTIKPFQYKSTDVSTKKQVLYPVRAIRRKNIGEAILLSVFFKNHETLVITLPPNSPVDLKSYAGWKAFARENHLKVVFDAGMTREFSELVRSSTFLVTTSIAEGFGFSFLEPWIARKILWGRKLPDICHDFESNGIRLDHLYTRISVPLEWLDKESLSSTWQSCVRKACAMFDFPIRETSIANAFEKITADETIDFGLLNEALQKQIIARLLADPGNPSRLIHLNPFLLSPGDVSDPETLIQNNRQAALRNYSPTIYGNTLKDIYKKVGGLNVRQRIDKSALASEFLNLENFSLLKWGPYVEA</sequence>
<proteinExistence type="predicted"/>
<reference evidence="1 2" key="1">
    <citation type="submission" date="2020-08" db="EMBL/GenBank/DDBJ databases">
        <title>Bridging the membrane lipid divide: bacteria of the FCB group superphylum have the potential to synthesize archaeal ether lipids.</title>
        <authorList>
            <person name="Villanueva L."/>
            <person name="Von Meijenfeldt F.A.B."/>
            <person name="Westbye A.B."/>
            <person name="Yadav S."/>
            <person name="Hopmans E.C."/>
            <person name="Dutilh B.E."/>
            <person name="Sinninghe Damste J.S."/>
        </authorList>
    </citation>
    <scope>NUCLEOTIDE SEQUENCE [LARGE SCALE GENOMIC DNA]</scope>
    <source>
        <strain evidence="1">NIOZ-UU30</strain>
    </source>
</reference>
<comment type="caution">
    <text evidence="1">The sequence shown here is derived from an EMBL/GenBank/DDBJ whole genome shotgun (WGS) entry which is preliminary data.</text>
</comment>
<dbReference type="AlphaFoldDB" id="A0A8J6NNL8"/>
<evidence type="ECO:0008006" key="3">
    <source>
        <dbReference type="Google" id="ProtNLM"/>
    </source>
</evidence>
<dbReference type="Gene3D" id="3.40.50.2000">
    <property type="entry name" value="Glycogen Phosphorylase B"/>
    <property type="match status" value="1"/>
</dbReference>
<gene>
    <name evidence="1" type="ORF">H8E23_09490</name>
</gene>
<accession>A0A8J6NNL8</accession>
<dbReference type="Proteomes" id="UP000603434">
    <property type="component" value="Unassembled WGS sequence"/>
</dbReference>
<organism evidence="1 2">
    <name type="scientific">Candidatus Desulfatibia profunda</name>
    <dbReference type="NCBI Taxonomy" id="2841695"/>
    <lineage>
        <taxon>Bacteria</taxon>
        <taxon>Pseudomonadati</taxon>
        <taxon>Thermodesulfobacteriota</taxon>
        <taxon>Desulfobacteria</taxon>
        <taxon>Desulfobacterales</taxon>
        <taxon>Desulfobacterales incertae sedis</taxon>
        <taxon>Candidatus Desulfatibia</taxon>
    </lineage>
</organism>
<protein>
    <recommendedName>
        <fullName evidence="3">Glycosyltransferase family 1 protein</fullName>
    </recommendedName>
</protein>